<sequence length="78" mass="8058">MPPLFDQAGSVERESPGEAAARADTSARIASVREGRDPSVPPVCQSMTRFVKEHPVLSVGLAFGLGIVAGSCAATMDT</sequence>
<keyword evidence="3" id="KW-1185">Reference proteome</keyword>
<gene>
    <name evidence="2" type="ORF">OKA05_21505</name>
</gene>
<feature type="compositionally biased region" description="Low complexity" evidence="1">
    <location>
        <begin position="19"/>
        <end position="30"/>
    </location>
</feature>
<comment type="caution">
    <text evidence="2">The sequence shown here is derived from an EMBL/GenBank/DDBJ whole genome shotgun (WGS) entry which is preliminary data.</text>
</comment>
<dbReference type="EMBL" id="JAPDDT010000012">
    <property type="protein sequence ID" value="MCW1925151.1"/>
    <property type="molecule type" value="Genomic_DNA"/>
</dbReference>
<evidence type="ECO:0000313" key="3">
    <source>
        <dbReference type="Proteomes" id="UP001320876"/>
    </source>
</evidence>
<dbReference type="Proteomes" id="UP001320876">
    <property type="component" value="Unassembled WGS sequence"/>
</dbReference>
<name>A0ABT3GNU4_9BACT</name>
<proteinExistence type="predicted"/>
<evidence type="ECO:0000256" key="1">
    <source>
        <dbReference type="SAM" id="MobiDB-lite"/>
    </source>
</evidence>
<protein>
    <submittedName>
        <fullName evidence="2">Uncharacterized protein</fullName>
    </submittedName>
</protein>
<reference evidence="2 3" key="1">
    <citation type="submission" date="2022-10" db="EMBL/GenBank/DDBJ databases">
        <title>Luteolibacter arcticus strain CCTCC AB 2014275, whole genome shotgun sequencing project.</title>
        <authorList>
            <person name="Zhao G."/>
            <person name="Shen L."/>
        </authorList>
    </citation>
    <scope>NUCLEOTIDE SEQUENCE [LARGE SCALE GENOMIC DNA]</scope>
    <source>
        <strain evidence="2 3">CCTCC AB 2014275</strain>
    </source>
</reference>
<accession>A0ABT3GNU4</accession>
<feature type="region of interest" description="Disordered" evidence="1">
    <location>
        <begin position="1"/>
        <end position="40"/>
    </location>
</feature>
<evidence type="ECO:0000313" key="2">
    <source>
        <dbReference type="EMBL" id="MCW1925151.1"/>
    </source>
</evidence>
<dbReference type="RefSeq" id="WP_264489257.1">
    <property type="nucleotide sequence ID" value="NZ_JAPDDT010000012.1"/>
</dbReference>
<organism evidence="2 3">
    <name type="scientific">Luteolibacter arcticus</name>
    <dbReference type="NCBI Taxonomy" id="1581411"/>
    <lineage>
        <taxon>Bacteria</taxon>
        <taxon>Pseudomonadati</taxon>
        <taxon>Verrucomicrobiota</taxon>
        <taxon>Verrucomicrobiia</taxon>
        <taxon>Verrucomicrobiales</taxon>
        <taxon>Verrucomicrobiaceae</taxon>
        <taxon>Luteolibacter</taxon>
    </lineage>
</organism>